<feature type="domain" description="Chalcone isomerase" evidence="2">
    <location>
        <begin position="23"/>
        <end position="187"/>
    </location>
</feature>
<gene>
    <name evidence="3" type="ORF">Q764_01100</name>
</gene>
<name>A0A0A2MDK8_9FLAO</name>
<dbReference type="RefSeq" id="WP_026979845.1">
    <property type="nucleotide sequence ID" value="NZ_AUCZ01000004.1"/>
</dbReference>
<organism evidence="3 4">
    <name type="scientific">Flavobacterium suncheonense GH29-5 = DSM 17707</name>
    <dbReference type="NCBI Taxonomy" id="1121899"/>
    <lineage>
        <taxon>Bacteria</taxon>
        <taxon>Pseudomonadati</taxon>
        <taxon>Bacteroidota</taxon>
        <taxon>Flavobacteriia</taxon>
        <taxon>Flavobacteriales</taxon>
        <taxon>Flavobacteriaceae</taxon>
        <taxon>Flavobacterium</taxon>
    </lineage>
</organism>
<comment type="caution">
    <text evidence="3">The sequence shown here is derived from an EMBL/GenBank/DDBJ whole genome shotgun (WGS) entry which is preliminary data.</text>
</comment>
<accession>A0A0A2MDK8</accession>
<keyword evidence="4" id="KW-1185">Reference proteome</keyword>
<reference evidence="3 4" key="1">
    <citation type="submission" date="2013-09" db="EMBL/GenBank/DDBJ databases">
        <authorList>
            <person name="Zeng Z."/>
            <person name="Chen C."/>
        </authorList>
    </citation>
    <scope>NUCLEOTIDE SEQUENCE [LARGE SCALE GENOMIC DNA]</scope>
    <source>
        <strain evidence="3 4">GH29-5</strain>
    </source>
</reference>
<evidence type="ECO:0000256" key="1">
    <source>
        <dbReference type="SAM" id="SignalP"/>
    </source>
</evidence>
<dbReference type="GO" id="GO:0016872">
    <property type="term" value="F:intramolecular lyase activity"/>
    <property type="evidence" value="ECO:0007669"/>
    <property type="project" value="InterPro"/>
</dbReference>
<sequence length="189" mass="20286">MKKQFLALLFVAFAGLFSMTAQTEIAGVKLAQKVTEEGQNLVLNGAGVREKFFMDMYVGALYLPKKSANAAEIMSGDDAAAIKLTIVSGMITSDKMINAVNEGFENATNGNTAPIKAKIAQFKACFKEEIKKGDVFDMVYVPGKGVVVSKNGKEKGVIEGTDFKKAMFGIWLSNKPADKKLKAAMLGGK</sequence>
<feature type="signal peptide" evidence="1">
    <location>
        <begin position="1"/>
        <end position="23"/>
    </location>
</feature>
<dbReference type="Gene3D" id="3.50.70.10">
    <property type="match status" value="1"/>
</dbReference>
<evidence type="ECO:0000259" key="2">
    <source>
        <dbReference type="Pfam" id="PF16036"/>
    </source>
</evidence>
<keyword evidence="1" id="KW-0732">Signal</keyword>
<dbReference type="SUPFAM" id="SSF54626">
    <property type="entry name" value="Chalcone isomerase"/>
    <property type="match status" value="1"/>
</dbReference>
<dbReference type="Pfam" id="PF16036">
    <property type="entry name" value="Chalcone_3"/>
    <property type="match status" value="1"/>
</dbReference>
<proteinExistence type="predicted"/>
<feature type="chain" id="PRO_5001992183" evidence="1">
    <location>
        <begin position="24"/>
        <end position="189"/>
    </location>
</feature>
<dbReference type="STRING" id="1121899.GCA_000430025_01091"/>
<protein>
    <submittedName>
        <fullName evidence="3">Chalcone isomerase</fullName>
    </submittedName>
</protein>
<dbReference type="EMBL" id="JRLW01000001">
    <property type="protein sequence ID" value="KGO90747.1"/>
    <property type="molecule type" value="Genomic_DNA"/>
</dbReference>
<dbReference type="InterPro" id="IPR016088">
    <property type="entry name" value="Chalcone_isomerase_3-sand"/>
</dbReference>
<keyword evidence="3" id="KW-0413">Isomerase</keyword>
<dbReference type="InterPro" id="IPR036298">
    <property type="entry name" value="Chalcone_isomerase_sf"/>
</dbReference>
<evidence type="ECO:0000313" key="4">
    <source>
        <dbReference type="Proteomes" id="UP000030121"/>
    </source>
</evidence>
<dbReference type="AlphaFoldDB" id="A0A0A2MDK8"/>
<dbReference type="eggNOG" id="COG0810">
    <property type="taxonomic scope" value="Bacteria"/>
</dbReference>
<dbReference type="Proteomes" id="UP000030121">
    <property type="component" value="Unassembled WGS sequence"/>
</dbReference>
<dbReference type="OrthoDB" id="270742at2"/>
<dbReference type="InterPro" id="IPR016087">
    <property type="entry name" value="Chalcone_isomerase"/>
</dbReference>
<evidence type="ECO:0000313" key="3">
    <source>
        <dbReference type="EMBL" id="KGO90747.1"/>
    </source>
</evidence>